<comment type="caution">
    <text evidence="1">The sequence shown here is derived from an EMBL/GenBank/DDBJ whole genome shotgun (WGS) entry which is preliminary data.</text>
</comment>
<sequence>MTLHTIFYHLSIDPLNLTNPSFTSWSLLNSTIHT</sequence>
<accession>A0ABN7EBJ1</accession>
<reference evidence="2" key="1">
    <citation type="journal article" date="2020" name="Sci. Rep.">
        <title>Chromosome-scale genome assembly for the duckweed Spirodela intermedia, integrating cytogenetic maps, PacBio and Oxford Nanopore libraries.</title>
        <authorList>
            <person name="Hoang P.T.N."/>
            <person name="Fiebig A."/>
            <person name="Novak P."/>
            <person name="Macas J."/>
            <person name="Cao H.X."/>
            <person name="Stepanenko A."/>
            <person name="Chen G."/>
            <person name="Borisjuk N."/>
            <person name="Scholz U."/>
            <person name="Schubert I."/>
        </authorList>
    </citation>
    <scope>NUCLEOTIDE SEQUENCE [LARGE SCALE GENOMIC DNA]</scope>
</reference>
<evidence type="ECO:0000313" key="2">
    <source>
        <dbReference type="Proteomes" id="UP001189122"/>
    </source>
</evidence>
<dbReference type="Proteomes" id="UP001189122">
    <property type="component" value="Unassembled WGS sequence"/>
</dbReference>
<proteinExistence type="predicted"/>
<gene>
    <name evidence="1" type="ORF">SI7747_UN021619</name>
</gene>
<evidence type="ECO:0000313" key="1">
    <source>
        <dbReference type="EMBL" id="CAA6675277.1"/>
    </source>
</evidence>
<dbReference type="EMBL" id="CACRZD030000266">
    <property type="protein sequence ID" value="CAA6675277.1"/>
    <property type="molecule type" value="Genomic_DNA"/>
</dbReference>
<organism evidence="1 2">
    <name type="scientific">Spirodela intermedia</name>
    <name type="common">Intermediate duckweed</name>
    <dbReference type="NCBI Taxonomy" id="51605"/>
    <lineage>
        <taxon>Eukaryota</taxon>
        <taxon>Viridiplantae</taxon>
        <taxon>Streptophyta</taxon>
        <taxon>Embryophyta</taxon>
        <taxon>Tracheophyta</taxon>
        <taxon>Spermatophyta</taxon>
        <taxon>Magnoliopsida</taxon>
        <taxon>Liliopsida</taxon>
        <taxon>Araceae</taxon>
        <taxon>Lemnoideae</taxon>
        <taxon>Spirodela</taxon>
    </lineage>
</organism>
<keyword evidence="2" id="KW-1185">Reference proteome</keyword>
<name>A0ABN7EBJ1_SPIIN</name>
<protein>
    <submittedName>
        <fullName evidence="1">Uncharacterized protein</fullName>
    </submittedName>
</protein>